<dbReference type="EMBL" id="PDXA01000007">
    <property type="protein sequence ID" value="RYN56765.1"/>
    <property type="molecule type" value="Genomic_DNA"/>
</dbReference>
<feature type="region of interest" description="Disordered" evidence="1">
    <location>
        <begin position="1"/>
        <end position="46"/>
    </location>
</feature>
<comment type="caution">
    <text evidence="2">The sequence shown here is derived from an EMBL/GenBank/DDBJ whole genome shotgun (WGS) entry which is preliminary data.</text>
</comment>
<evidence type="ECO:0000256" key="1">
    <source>
        <dbReference type="SAM" id="MobiDB-lite"/>
    </source>
</evidence>
<name>A0A4Q4MPT1_9PLEO</name>
<proteinExistence type="predicted"/>
<dbReference type="Proteomes" id="UP000292402">
    <property type="component" value="Unassembled WGS sequence"/>
</dbReference>
<organism evidence="2 3">
    <name type="scientific">Alternaria tenuissima</name>
    <dbReference type="NCBI Taxonomy" id="119927"/>
    <lineage>
        <taxon>Eukaryota</taxon>
        <taxon>Fungi</taxon>
        <taxon>Dikarya</taxon>
        <taxon>Ascomycota</taxon>
        <taxon>Pezizomycotina</taxon>
        <taxon>Dothideomycetes</taxon>
        <taxon>Pleosporomycetidae</taxon>
        <taxon>Pleosporales</taxon>
        <taxon>Pleosporineae</taxon>
        <taxon>Pleosporaceae</taxon>
        <taxon>Alternaria</taxon>
        <taxon>Alternaria sect. Alternaria</taxon>
        <taxon>Alternaria alternata complex</taxon>
    </lineage>
</organism>
<evidence type="ECO:0000313" key="2">
    <source>
        <dbReference type="EMBL" id="RYN56765.1"/>
    </source>
</evidence>
<gene>
    <name evidence="2" type="ORF">AA0114_g2815</name>
</gene>
<reference evidence="3" key="1">
    <citation type="journal article" date="2019" name="bioRxiv">
        <title>Genomics, evolutionary history and diagnostics of the Alternaria alternata species group including apple and Asian pear pathotypes.</title>
        <authorList>
            <person name="Armitage A.D."/>
            <person name="Cockerton H.M."/>
            <person name="Sreenivasaprasad S."/>
            <person name="Woodhall J.W."/>
            <person name="Lane C.R."/>
            <person name="Harrison R.J."/>
            <person name="Clarkson J.P."/>
        </authorList>
    </citation>
    <scope>NUCLEOTIDE SEQUENCE [LARGE SCALE GENOMIC DNA]</scope>
    <source>
        <strain evidence="3">FERA 1082</strain>
    </source>
</reference>
<dbReference type="AlphaFoldDB" id="A0A4Q4MPT1"/>
<protein>
    <submittedName>
        <fullName evidence="2">Uncharacterized protein</fullName>
    </submittedName>
</protein>
<evidence type="ECO:0000313" key="3">
    <source>
        <dbReference type="Proteomes" id="UP000292402"/>
    </source>
</evidence>
<accession>A0A4Q4MPT1</accession>
<sequence>MSWDKDGSKVHNKAAGSRRSSRKYDVRKGPFESGGGAAQQKAKGDG</sequence>